<evidence type="ECO:0000313" key="14">
    <source>
        <dbReference type="EMBL" id="GGM17315.1"/>
    </source>
</evidence>
<keyword evidence="14" id="KW-0032">Aminotransferase</keyword>
<organism evidence="14 15">
    <name type="scientific">Pseudooceanicola nanhaiensis</name>
    <dbReference type="NCBI Taxonomy" id="375761"/>
    <lineage>
        <taxon>Bacteria</taxon>
        <taxon>Pseudomonadati</taxon>
        <taxon>Pseudomonadota</taxon>
        <taxon>Alphaproteobacteria</taxon>
        <taxon>Rhodobacterales</taxon>
        <taxon>Paracoccaceae</taxon>
        <taxon>Pseudooceanicola</taxon>
    </lineage>
</organism>
<dbReference type="InterPro" id="IPR036038">
    <property type="entry name" value="Aminotransferase-like"/>
</dbReference>
<sequence>MSRIVYLNGQWLPEDEAKVSIFDRAFLMGDAIYEVTCVLDGMLLDYPGHAARLRRSAAELGLTLPLDDDALLAAHHEIVARNGMESGMIYLQLSRGVAERDFAYPPAGTEPTLVMFTQAKDVLVNPAAETGISVALVPDLRWGRRDIKTVQLLYPSMAKMEAKAQGADDAWLHEDGFVTEASAATAHIVTAAGTLVTRDLSHALLPGVTRSAILDLAARHGVTVEERAFTPDEARAAREAFITSATNFVVPVVRIDGAQIGDGTPGALTRELRAQYIATRRAAALAPA</sequence>
<dbReference type="PANTHER" id="PTHR42743">
    <property type="entry name" value="AMINO-ACID AMINOTRANSFERASE"/>
    <property type="match status" value="1"/>
</dbReference>
<dbReference type="CDD" id="cd01558">
    <property type="entry name" value="D-AAT_like"/>
    <property type="match status" value="1"/>
</dbReference>
<comment type="pathway">
    <text evidence="4">Amino-acid biosynthesis; L-valine biosynthesis; L-valine from pyruvate: step 4/4.</text>
</comment>
<dbReference type="Pfam" id="PF01063">
    <property type="entry name" value="Aminotran_4"/>
    <property type="match status" value="1"/>
</dbReference>
<dbReference type="NCBIfam" id="NF005209">
    <property type="entry name" value="PRK06680.1"/>
    <property type="match status" value="1"/>
</dbReference>
<evidence type="ECO:0000256" key="10">
    <source>
        <dbReference type="ARBA" id="ARBA00023304"/>
    </source>
</evidence>
<dbReference type="EC" id="2.6.1.42" evidence="7"/>
<dbReference type="FunFam" id="3.20.10.10:FF:000002">
    <property type="entry name" value="D-alanine aminotransferase"/>
    <property type="match status" value="1"/>
</dbReference>
<comment type="pathway">
    <text evidence="3">Amino-acid biosynthesis; L-isoleucine biosynthesis; L-isoleucine from 2-oxobutanoate: step 4/4.</text>
</comment>
<evidence type="ECO:0000256" key="8">
    <source>
        <dbReference type="ARBA" id="ARBA00014472"/>
    </source>
</evidence>
<dbReference type="InterPro" id="IPR043131">
    <property type="entry name" value="BCAT-like_N"/>
</dbReference>
<evidence type="ECO:0000256" key="3">
    <source>
        <dbReference type="ARBA" id="ARBA00004824"/>
    </source>
</evidence>
<evidence type="ECO:0000256" key="6">
    <source>
        <dbReference type="ARBA" id="ARBA00009320"/>
    </source>
</evidence>
<evidence type="ECO:0000256" key="11">
    <source>
        <dbReference type="ARBA" id="ARBA00048212"/>
    </source>
</evidence>
<keyword evidence="9" id="KW-0663">Pyridoxal phosphate</keyword>
<dbReference type="GO" id="GO:0009082">
    <property type="term" value="P:branched-chain amino acid biosynthetic process"/>
    <property type="evidence" value="ECO:0007669"/>
    <property type="project" value="UniProtKB-KW"/>
</dbReference>
<dbReference type="AlphaFoldDB" id="A0A917WNV1"/>
<dbReference type="Proteomes" id="UP000649829">
    <property type="component" value="Unassembled WGS sequence"/>
</dbReference>
<dbReference type="GO" id="GO:0005829">
    <property type="term" value="C:cytosol"/>
    <property type="evidence" value="ECO:0007669"/>
    <property type="project" value="TreeGrafter"/>
</dbReference>
<comment type="pathway">
    <text evidence="5">Amino-acid biosynthesis; L-leucine biosynthesis; L-leucine from 3-methyl-2-oxobutanoate: step 4/4.</text>
</comment>
<dbReference type="InterPro" id="IPR043132">
    <property type="entry name" value="BCAT-like_C"/>
</dbReference>
<comment type="catalytic activity">
    <reaction evidence="12">
        <text>L-isoleucine + 2-oxoglutarate = (S)-3-methyl-2-oxopentanoate + L-glutamate</text>
        <dbReference type="Rhea" id="RHEA:24801"/>
        <dbReference type="ChEBI" id="CHEBI:16810"/>
        <dbReference type="ChEBI" id="CHEBI:29985"/>
        <dbReference type="ChEBI" id="CHEBI:35146"/>
        <dbReference type="ChEBI" id="CHEBI:58045"/>
        <dbReference type="EC" id="2.6.1.42"/>
    </reaction>
</comment>
<comment type="similarity">
    <text evidence="6">Belongs to the class-IV pyridoxal-phosphate-dependent aminotransferase family.</text>
</comment>
<gene>
    <name evidence="14" type="ORF">GCM10011534_44180</name>
</gene>
<evidence type="ECO:0000256" key="9">
    <source>
        <dbReference type="ARBA" id="ARBA00022898"/>
    </source>
</evidence>
<comment type="cofactor">
    <cofactor evidence="1">
        <name>pyridoxal 5'-phosphate</name>
        <dbReference type="ChEBI" id="CHEBI:597326"/>
    </cofactor>
</comment>
<reference evidence="14" key="2">
    <citation type="submission" date="2020-09" db="EMBL/GenBank/DDBJ databases">
        <authorList>
            <person name="Sun Q."/>
            <person name="Zhou Y."/>
        </authorList>
    </citation>
    <scope>NUCLEOTIDE SEQUENCE</scope>
    <source>
        <strain evidence="14">CGMCC 1.6293</strain>
    </source>
</reference>
<accession>A0A917WNV1</accession>
<dbReference type="RefSeq" id="WP_028284909.1">
    <property type="nucleotide sequence ID" value="NZ_BMLF01000009.1"/>
</dbReference>
<name>A0A917WNV1_9RHOB</name>
<evidence type="ECO:0000256" key="4">
    <source>
        <dbReference type="ARBA" id="ARBA00004931"/>
    </source>
</evidence>
<dbReference type="InterPro" id="IPR050571">
    <property type="entry name" value="Class-IV_PLP-Dep_Aminotrnsfr"/>
</dbReference>
<evidence type="ECO:0000256" key="13">
    <source>
        <dbReference type="ARBA" id="ARBA00049229"/>
    </source>
</evidence>
<dbReference type="GO" id="GO:0004084">
    <property type="term" value="F:branched-chain-amino-acid transaminase activity"/>
    <property type="evidence" value="ECO:0007669"/>
    <property type="project" value="UniProtKB-EC"/>
</dbReference>
<comment type="function">
    <text evidence="2">Acts on leucine, isoleucine and valine.</text>
</comment>
<keyword evidence="10" id="KW-0100">Branched-chain amino acid biosynthesis</keyword>
<comment type="catalytic activity">
    <reaction evidence="11">
        <text>L-valine + 2-oxoglutarate = 3-methyl-2-oxobutanoate + L-glutamate</text>
        <dbReference type="Rhea" id="RHEA:24813"/>
        <dbReference type="ChEBI" id="CHEBI:11851"/>
        <dbReference type="ChEBI" id="CHEBI:16810"/>
        <dbReference type="ChEBI" id="CHEBI:29985"/>
        <dbReference type="ChEBI" id="CHEBI:57762"/>
        <dbReference type="EC" id="2.6.1.42"/>
    </reaction>
</comment>
<keyword evidence="10" id="KW-0028">Amino-acid biosynthesis</keyword>
<dbReference type="InterPro" id="IPR001544">
    <property type="entry name" value="Aminotrans_IV"/>
</dbReference>
<protein>
    <recommendedName>
        <fullName evidence="8">Probable branched-chain-amino-acid aminotransferase</fullName>
        <ecNumber evidence="7">2.6.1.42</ecNumber>
    </recommendedName>
</protein>
<dbReference type="EMBL" id="BMLF01000009">
    <property type="protein sequence ID" value="GGM17315.1"/>
    <property type="molecule type" value="Genomic_DNA"/>
</dbReference>
<dbReference type="Gene3D" id="3.20.10.10">
    <property type="entry name" value="D-amino Acid Aminotransferase, subunit A, domain 2"/>
    <property type="match status" value="1"/>
</dbReference>
<dbReference type="PANTHER" id="PTHR42743:SF11">
    <property type="entry name" value="AMINODEOXYCHORISMATE LYASE"/>
    <property type="match status" value="1"/>
</dbReference>
<comment type="caution">
    <text evidence="14">The sequence shown here is derived from an EMBL/GenBank/DDBJ whole genome shotgun (WGS) entry which is preliminary data.</text>
</comment>
<evidence type="ECO:0000256" key="5">
    <source>
        <dbReference type="ARBA" id="ARBA00005072"/>
    </source>
</evidence>
<evidence type="ECO:0000256" key="12">
    <source>
        <dbReference type="ARBA" id="ARBA00048798"/>
    </source>
</evidence>
<keyword evidence="15" id="KW-1185">Reference proteome</keyword>
<proteinExistence type="inferred from homology"/>
<evidence type="ECO:0000313" key="15">
    <source>
        <dbReference type="Proteomes" id="UP000649829"/>
    </source>
</evidence>
<reference evidence="14" key="1">
    <citation type="journal article" date="2014" name="Int. J. Syst. Evol. Microbiol.">
        <title>Complete genome sequence of Corynebacterium casei LMG S-19264T (=DSM 44701T), isolated from a smear-ripened cheese.</title>
        <authorList>
            <consortium name="US DOE Joint Genome Institute (JGI-PGF)"/>
            <person name="Walter F."/>
            <person name="Albersmeier A."/>
            <person name="Kalinowski J."/>
            <person name="Ruckert C."/>
        </authorList>
    </citation>
    <scope>NUCLEOTIDE SEQUENCE</scope>
    <source>
        <strain evidence="14">CGMCC 1.6293</strain>
    </source>
</reference>
<dbReference type="GO" id="GO:0008652">
    <property type="term" value="P:amino acid biosynthetic process"/>
    <property type="evidence" value="ECO:0007669"/>
    <property type="project" value="UniProtKB-ARBA"/>
</dbReference>
<keyword evidence="14" id="KW-0808">Transferase</keyword>
<evidence type="ECO:0000256" key="1">
    <source>
        <dbReference type="ARBA" id="ARBA00001933"/>
    </source>
</evidence>
<evidence type="ECO:0000256" key="2">
    <source>
        <dbReference type="ARBA" id="ARBA00003109"/>
    </source>
</evidence>
<dbReference type="Gene3D" id="3.30.470.10">
    <property type="match status" value="1"/>
</dbReference>
<dbReference type="SUPFAM" id="SSF56752">
    <property type="entry name" value="D-aminoacid aminotransferase-like PLP-dependent enzymes"/>
    <property type="match status" value="1"/>
</dbReference>
<comment type="catalytic activity">
    <reaction evidence="13">
        <text>L-leucine + 2-oxoglutarate = 4-methyl-2-oxopentanoate + L-glutamate</text>
        <dbReference type="Rhea" id="RHEA:18321"/>
        <dbReference type="ChEBI" id="CHEBI:16810"/>
        <dbReference type="ChEBI" id="CHEBI:17865"/>
        <dbReference type="ChEBI" id="CHEBI:29985"/>
        <dbReference type="ChEBI" id="CHEBI:57427"/>
        <dbReference type="EC" id="2.6.1.42"/>
    </reaction>
</comment>
<evidence type="ECO:0000256" key="7">
    <source>
        <dbReference type="ARBA" id="ARBA00013053"/>
    </source>
</evidence>